<dbReference type="Pfam" id="PF13231">
    <property type="entry name" value="PMT_2"/>
    <property type="match status" value="1"/>
</dbReference>
<keyword evidence="6 8" id="KW-1133">Transmembrane helix</keyword>
<accession>A0A7Z9BW19</accession>
<feature type="transmembrane region" description="Helical" evidence="8">
    <location>
        <begin position="175"/>
        <end position="197"/>
    </location>
</feature>
<evidence type="ECO:0000256" key="6">
    <source>
        <dbReference type="ARBA" id="ARBA00022989"/>
    </source>
</evidence>
<dbReference type="OrthoDB" id="524357at2"/>
<protein>
    <recommendedName>
        <fullName evidence="9">Glycosyltransferase RgtA/B/C/D-like domain-containing protein</fullName>
    </recommendedName>
</protein>
<reference evidence="10" key="1">
    <citation type="submission" date="2019-10" db="EMBL/GenBank/DDBJ databases">
        <authorList>
            <consortium name="Genoscope - CEA"/>
            <person name="William W."/>
        </authorList>
    </citation>
    <scope>NUCLEOTIDE SEQUENCE [LARGE SCALE GENOMIC DNA]</scope>
    <source>
        <strain evidence="10">BBR_PRJEB10992</strain>
    </source>
</reference>
<keyword evidence="11" id="KW-1185">Reference proteome</keyword>
<feature type="domain" description="Glycosyltransferase RgtA/B/C/D-like" evidence="9">
    <location>
        <begin position="103"/>
        <end position="195"/>
    </location>
</feature>
<organism evidence="10 11">
    <name type="scientific">Planktothrix serta PCC 8927</name>
    <dbReference type="NCBI Taxonomy" id="671068"/>
    <lineage>
        <taxon>Bacteria</taxon>
        <taxon>Bacillati</taxon>
        <taxon>Cyanobacteriota</taxon>
        <taxon>Cyanophyceae</taxon>
        <taxon>Oscillatoriophycideae</taxon>
        <taxon>Oscillatoriales</taxon>
        <taxon>Microcoleaceae</taxon>
        <taxon>Planktothrix</taxon>
    </lineage>
</organism>
<evidence type="ECO:0000313" key="11">
    <source>
        <dbReference type="Proteomes" id="UP000184550"/>
    </source>
</evidence>
<dbReference type="RefSeq" id="WP_083625686.1">
    <property type="nucleotide sequence ID" value="NZ_LR734880.1"/>
</dbReference>
<keyword evidence="3" id="KW-0328">Glycosyltransferase</keyword>
<evidence type="ECO:0000256" key="8">
    <source>
        <dbReference type="SAM" id="Phobius"/>
    </source>
</evidence>
<gene>
    <name evidence="10" type="ORF">PL8927_790012</name>
</gene>
<feature type="transmembrane region" description="Helical" evidence="8">
    <location>
        <begin position="12"/>
        <end position="33"/>
    </location>
</feature>
<comment type="subcellular location">
    <subcellularLocation>
        <location evidence="1">Cell membrane</location>
        <topology evidence="1">Multi-pass membrane protein</topology>
    </subcellularLocation>
</comment>
<dbReference type="InterPro" id="IPR038731">
    <property type="entry name" value="RgtA/B/C-like"/>
</dbReference>
<dbReference type="Proteomes" id="UP000184550">
    <property type="component" value="Unassembled WGS sequence"/>
</dbReference>
<feature type="transmembrane region" description="Helical" evidence="8">
    <location>
        <begin position="414"/>
        <end position="436"/>
    </location>
</feature>
<evidence type="ECO:0000256" key="3">
    <source>
        <dbReference type="ARBA" id="ARBA00022676"/>
    </source>
</evidence>
<dbReference type="InterPro" id="IPR050297">
    <property type="entry name" value="LipidA_mod_glycosyltrf_83"/>
</dbReference>
<dbReference type="PANTHER" id="PTHR33908:SF11">
    <property type="entry name" value="MEMBRANE PROTEIN"/>
    <property type="match status" value="1"/>
</dbReference>
<evidence type="ECO:0000256" key="4">
    <source>
        <dbReference type="ARBA" id="ARBA00022679"/>
    </source>
</evidence>
<dbReference type="AlphaFoldDB" id="A0A7Z9BW19"/>
<evidence type="ECO:0000313" key="10">
    <source>
        <dbReference type="EMBL" id="VXD23810.1"/>
    </source>
</evidence>
<evidence type="ECO:0000256" key="7">
    <source>
        <dbReference type="ARBA" id="ARBA00023136"/>
    </source>
</evidence>
<sequence>MTKNPKLGFSSPYLSLENLLIATIILGILLRLINIGTREFWYDEVLSLLLSTGQKSAYVTPQDLPVVLADYTPLLNLPPELNFSDVLKTLMGLVRGVISGEPHPPLFYLSQHLWLRLFGNSEIAQRSLNTLLSIFSVFCGYGLGRTLLEHRGGLLFAALLATNPFFFFHSLNVRMYAPLVLWTILSAWALIQLIGVDKIQPQYRQAGIKSSLNFREKLFWTGVLILSVAAGCLTFYLFIYWLITLAVVVLYLDRHHWWQHALRIGTGVLITVPWVLWGTRQQLRNADLGRFSTPPGFFTTMLKHLQDVAYVLGVQLLVGDWITSIPVFIAVLAGIFWIIIFTVGSIRLGKAGENQRLGVALILGLFPLLLALLADIIGKKFTIGFGWGRSLMIILPGCLLLITVLIQRTTKGRLYSLIATSLIFIYLSISIADYSLRHRQIFHQISDILSQEPTTSTLIVMNSKAWGHVNRLAYYISPEYPVFLLAQESTKLAPALQKSLIAKPSAYSRIIWLESAEPVWSEPTTETERETLEKILQSQYQLKNNQILQGTMDLDQFTVRVYQDF</sequence>
<feature type="transmembrane region" description="Helical" evidence="8">
    <location>
        <begin position="218"/>
        <end position="251"/>
    </location>
</feature>
<evidence type="ECO:0000256" key="1">
    <source>
        <dbReference type="ARBA" id="ARBA00004651"/>
    </source>
</evidence>
<name>A0A7Z9BW19_9CYAN</name>
<dbReference type="GO" id="GO:0009103">
    <property type="term" value="P:lipopolysaccharide biosynthetic process"/>
    <property type="evidence" value="ECO:0007669"/>
    <property type="project" value="UniProtKB-ARBA"/>
</dbReference>
<keyword evidence="7 8" id="KW-0472">Membrane</keyword>
<dbReference type="GO" id="GO:0005886">
    <property type="term" value="C:plasma membrane"/>
    <property type="evidence" value="ECO:0007669"/>
    <property type="project" value="UniProtKB-SubCell"/>
</dbReference>
<feature type="transmembrane region" description="Helical" evidence="8">
    <location>
        <begin position="390"/>
        <end position="408"/>
    </location>
</feature>
<comment type="caution">
    <text evidence="10">The sequence shown here is derived from an EMBL/GenBank/DDBJ whole genome shotgun (WGS) entry which is preliminary data.</text>
</comment>
<dbReference type="EMBL" id="CZCU02000156">
    <property type="protein sequence ID" value="VXD23810.1"/>
    <property type="molecule type" value="Genomic_DNA"/>
</dbReference>
<evidence type="ECO:0000256" key="5">
    <source>
        <dbReference type="ARBA" id="ARBA00022692"/>
    </source>
</evidence>
<dbReference type="GO" id="GO:0016763">
    <property type="term" value="F:pentosyltransferase activity"/>
    <property type="evidence" value="ECO:0007669"/>
    <property type="project" value="TreeGrafter"/>
</dbReference>
<dbReference type="PANTHER" id="PTHR33908">
    <property type="entry name" value="MANNOSYLTRANSFERASE YKCB-RELATED"/>
    <property type="match status" value="1"/>
</dbReference>
<evidence type="ECO:0000256" key="2">
    <source>
        <dbReference type="ARBA" id="ARBA00022475"/>
    </source>
</evidence>
<keyword evidence="4" id="KW-0808">Transferase</keyword>
<feature type="transmembrane region" description="Helical" evidence="8">
    <location>
        <begin position="152"/>
        <end position="169"/>
    </location>
</feature>
<feature type="transmembrane region" description="Helical" evidence="8">
    <location>
        <begin position="358"/>
        <end position="378"/>
    </location>
</feature>
<evidence type="ECO:0000259" key="9">
    <source>
        <dbReference type="Pfam" id="PF13231"/>
    </source>
</evidence>
<proteinExistence type="predicted"/>
<keyword evidence="2" id="KW-1003">Cell membrane</keyword>
<feature type="transmembrane region" description="Helical" evidence="8">
    <location>
        <begin position="325"/>
        <end position="346"/>
    </location>
</feature>
<keyword evidence="5 8" id="KW-0812">Transmembrane</keyword>